<accession>A0A8H6NBN8</accession>
<feature type="region of interest" description="Disordered" evidence="1">
    <location>
        <begin position="208"/>
        <end position="266"/>
    </location>
</feature>
<feature type="region of interest" description="Disordered" evidence="1">
    <location>
        <begin position="64"/>
        <end position="87"/>
    </location>
</feature>
<evidence type="ECO:0000313" key="2">
    <source>
        <dbReference type="EMBL" id="KAF6827449.1"/>
    </source>
</evidence>
<reference evidence="2" key="1">
    <citation type="journal article" date="2020" name="Phytopathology">
        <title>Genome Sequence Resources of Colletotrichum truncatum, C. plurivorum, C. musicola, and C. sojae: Four Species Pathogenic to Soybean (Glycine max).</title>
        <authorList>
            <person name="Rogerio F."/>
            <person name="Boufleur T.R."/>
            <person name="Ciampi-Guillardi M."/>
            <person name="Sukno S.A."/>
            <person name="Thon M.R."/>
            <person name="Massola Junior N.S."/>
            <person name="Baroncelli R."/>
        </authorList>
    </citation>
    <scope>NUCLEOTIDE SEQUENCE</scope>
    <source>
        <strain evidence="2">LFN0074</strain>
    </source>
</reference>
<feature type="region of interest" description="Disordered" evidence="1">
    <location>
        <begin position="153"/>
        <end position="189"/>
    </location>
</feature>
<keyword evidence="3" id="KW-1185">Reference proteome</keyword>
<dbReference type="EMBL" id="WIGM01000368">
    <property type="protein sequence ID" value="KAF6827449.1"/>
    <property type="molecule type" value="Genomic_DNA"/>
</dbReference>
<sequence>MHRHHAPSSAAFAVPSHTSQLFADGQRLSRWLVTTSFVFDPFPFPMFASLTKVDGLTARGCDANSTHESLGRQGPPPLAPGRTRPSSAPTIAAEHLLAPSRTLDIPRTITTWDNGLYRTLHTTHRHTHKRRLSPLQNDLLAASVSGPRLLRRRDGAADETSCLQASPAAGRPVTQKPQSPPGHPILRRGLLQGDIPAPIISQRCFHESLHSDPVGGPKSSNDEGTRSILQRPVPCDCDAGNDVNRRRPKGRRRPRSGGGGRPGGVLNHEMLRETNMAGTHQRKYSSLSYSILKAFLGATLRLGWRGGLGASTLLATMRLVWRGPSNNQSARHSGQLIFWPPPDPASQALIGRQRGQISESGKMKCPWCSAGSIYARIDKSIPRRTAIGDSSGYLILHKILQFPSAP</sequence>
<organism evidence="2 3">
    <name type="scientific">Colletotrichum musicola</name>
    <dbReference type="NCBI Taxonomy" id="2175873"/>
    <lineage>
        <taxon>Eukaryota</taxon>
        <taxon>Fungi</taxon>
        <taxon>Dikarya</taxon>
        <taxon>Ascomycota</taxon>
        <taxon>Pezizomycotina</taxon>
        <taxon>Sordariomycetes</taxon>
        <taxon>Hypocreomycetidae</taxon>
        <taxon>Glomerellales</taxon>
        <taxon>Glomerellaceae</taxon>
        <taxon>Colletotrichum</taxon>
        <taxon>Colletotrichum orchidearum species complex</taxon>
    </lineage>
</organism>
<dbReference type="OrthoDB" id="4837394at2759"/>
<comment type="caution">
    <text evidence="2">The sequence shown here is derived from an EMBL/GenBank/DDBJ whole genome shotgun (WGS) entry which is preliminary data.</text>
</comment>
<proteinExistence type="predicted"/>
<dbReference type="AlphaFoldDB" id="A0A8H6NBN8"/>
<dbReference type="Proteomes" id="UP000639643">
    <property type="component" value="Unassembled WGS sequence"/>
</dbReference>
<name>A0A8H6NBN8_9PEZI</name>
<protein>
    <submittedName>
        <fullName evidence="2">Uncharacterized protein</fullName>
    </submittedName>
</protein>
<evidence type="ECO:0000256" key="1">
    <source>
        <dbReference type="SAM" id="MobiDB-lite"/>
    </source>
</evidence>
<evidence type="ECO:0000313" key="3">
    <source>
        <dbReference type="Proteomes" id="UP000639643"/>
    </source>
</evidence>
<feature type="compositionally biased region" description="Basic residues" evidence="1">
    <location>
        <begin position="246"/>
        <end position="255"/>
    </location>
</feature>
<gene>
    <name evidence="2" type="ORF">CMUS01_09001</name>
</gene>